<keyword evidence="4 6" id="KW-0862">Zinc</keyword>
<evidence type="ECO:0000256" key="3">
    <source>
        <dbReference type="ARBA" id="ARBA00022771"/>
    </source>
</evidence>
<evidence type="ECO:0000313" key="9">
    <source>
        <dbReference type="Proteomes" id="UP000325081"/>
    </source>
</evidence>
<organism evidence="8 9">
    <name type="scientific">Striga asiatica</name>
    <name type="common">Asiatic witchweed</name>
    <name type="synonym">Buchnera asiatica</name>
    <dbReference type="NCBI Taxonomy" id="4170"/>
    <lineage>
        <taxon>Eukaryota</taxon>
        <taxon>Viridiplantae</taxon>
        <taxon>Streptophyta</taxon>
        <taxon>Embryophyta</taxon>
        <taxon>Tracheophyta</taxon>
        <taxon>Spermatophyta</taxon>
        <taxon>Magnoliopsida</taxon>
        <taxon>eudicotyledons</taxon>
        <taxon>Gunneridae</taxon>
        <taxon>Pentapetalae</taxon>
        <taxon>asterids</taxon>
        <taxon>lamiids</taxon>
        <taxon>Lamiales</taxon>
        <taxon>Orobanchaceae</taxon>
        <taxon>Buchnereae</taxon>
        <taxon>Striga</taxon>
    </lineage>
</organism>
<dbReference type="PROSITE" id="PS50966">
    <property type="entry name" value="ZF_SWIM"/>
    <property type="match status" value="1"/>
</dbReference>
<evidence type="ECO:0000256" key="5">
    <source>
        <dbReference type="PROSITE-ProRule" id="PRU00325"/>
    </source>
</evidence>
<dbReference type="GO" id="GO:0008270">
    <property type="term" value="F:zinc ion binding"/>
    <property type="evidence" value="ECO:0007669"/>
    <property type="project" value="UniProtKB-UniRule"/>
</dbReference>
<evidence type="ECO:0000256" key="1">
    <source>
        <dbReference type="ARBA" id="ARBA00005889"/>
    </source>
</evidence>
<dbReference type="EMBL" id="BKCP01005294">
    <property type="protein sequence ID" value="GER37143.1"/>
    <property type="molecule type" value="Genomic_DNA"/>
</dbReference>
<dbReference type="PANTHER" id="PTHR31669">
    <property type="entry name" value="PROTEIN FAR1-RELATED SEQUENCE 10-RELATED"/>
    <property type="match status" value="1"/>
</dbReference>
<accession>A0A5A7PW87</accession>
<dbReference type="InterPro" id="IPR007527">
    <property type="entry name" value="Znf_SWIM"/>
</dbReference>
<evidence type="ECO:0000313" key="8">
    <source>
        <dbReference type="EMBL" id="GER37143.1"/>
    </source>
</evidence>
<comment type="subcellular location">
    <subcellularLocation>
        <location evidence="6">Nucleus</location>
    </subcellularLocation>
</comment>
<dbReference type="GO" id="GO:0006355">
    <property type="term" value="P:regulation of DNA-templated transcription"/>
    <property type="evidence" value="ECO:0007669"/>
    <property type="project" value="UniProtKB-UniRule"/>
</dbReference>
<sequence length="159" mass="18811">MLSPKNNPVNEDYGCVDWDNLEIQRIEAANIEILIDVCMSILMLMSLKLLGRSMISIIKEKETKVPTWFVIVLHGVFHNEFHVLRVSNDFFSCSCMMFESKGFICSHILRVFKFFDILELPDKFILSRWERKTKRFDHSKSKDIGHNFMEWNGRCIHCF</sequence>
<proteinExistence type="inferred from homology"/>
<dbReference type="InterPro" id="IPR006564">
    <property type="entry name" value="Znf_PMZ"/>
</dbReference>
<name>A0A5A7PW87_STRAF</name>
<comment type="similarity">
    <text evidence="1 6">Belongs to the FHY3/FAR1 family.</text>
</comment>
<dbReference type="Pfam" id="PF04434">
    <property type="entry name" value="SWIM"/>
    <property type="match status" value="1"/>
</dbReference>
<dbReference type="GO" id="GO:0005634">
    <property type="term" value="C:nucleus"/>
    <property type="evidence" value="ECO:0007669"/>
    <property type="project" value="UniProtKB-SubCell"/>
</dbReference>
<feature type="domain" description="SWIM-type" evidence="7">
    <location>
        <begin position="84"/>
        <end position="116"/>
    </location>
</feature>
<dbReference type="InterPro" id="IPR031052">
    <property type="entry name" value="FHY3/FAR1"/>
</dbReference>
<dbReference type="PANTHER" id="PTHR31669:SF251">
    <property type="entry name" value="PROTEIN FAR1-RELATED SEQUENCE"/>
    <property type="match status" value="1"/>
</dbReference>
<evidence type="ECO:0000256" key="4">
    <source>
        <dbReference type="ARBA" id="ARBA00022833"/>
    </source>
</evidence>
<comment type="function">
    <text evidence="6">Putative transcription activator involved in regulating light control of development.</text>
</comment>
<keyword evidence="2 6" id="KW-0479">Metal-binding</keyword>
<reference evidence="9" key="1">
    <citation type="journal article" date="2019" name="Curr. Biol.">
        <title>Genome Sequence of Striga asiatica Provides Insight into the Evolution of Plant Parasitism.</title>
        <authorList>
            <person name="Yoshida S."/>
            <person name="Kim S."/>
            <person name="Wafula E.K."/>
            <person name="Tanskanen J."/>
            <person name="Kim Y.M."/>
            <person name="Honaas L."/>
            <person name="Yang Z."/>
            <person name="Spallek T."/>
            <person name="Conn C.E."/>
            <person name="Ichihashi Y."/>
            <person name="Cheong K."/>
            <person name="Cui S."/>
            <person name="Der J.P."/>
            <person name="Gundlach H."/>
            <person name="Jiao Y."/>
            <person name="Hori C."/>
            <person name="Ishida J.K."/>
            <person name="Kasahara H."/>
            <person name="Kiba T."/>
            <person name="Kim M.S."/>
            <person name="Koo N."/>
            <person name="Laohavisit A."/>
            <person name="Lee Y.H."/>
            <person name="Lumba S."/>
            <person name="McCourt P."/>
            <person name="Mortimer J.C."/>
            <person name="Mutuku J.M."/>
            <person name="Nomura T."/>
            <person name="Sasaki-Sekimoto Y."/>
            <person name="Seto Y."/>
            <person name="Wang Y."/>
            <person name="Wakatake T."/>
            <person name="Sakakibara H."/>
            <person name="Demura T."/>
            <person name="Yamaguchi S."/>
            <person name="Yoneyama K."/>
            <person name="Manabe R.I."/>
            <person name="Nelson D.C."/>
            <person name="Schulman A.H."/>
            <person name="Timko M.P."/>
            <person name="dePamphilis C.W."/>
            <person name="Choi D."/>
            <person name="Shirasu K."/>
        </authorList>
    </citation>
    <scope>NUCLEOTIDE SEQUENCE [LARGE SCALE GENOMIC DNA]</scope>
    <source>
        <strain evidence="9">cv. UVA1</strain>
    </source>
</reference>
<dbReference type="SMART" id="SM00575">
    <property type="entry name" value="ZnF_PMZ"/>
    <property type="match status" value="1"/>
</dbReference>
<keyword evidence="6" id="KW-0539">Nucleus</keyword>
<evidence type="ECO:0000256" key="6">
    <source>
        <dbReference type="RuleBase" id="RU367018"/>
    </source>
</evidence>
<dbReference type="AlphaFoldDB" id="A0A5A7PW87"/>
<keyword evidence="3 5" id="KW-0863">Zinc-finger</keyword>
<comment type="caution">
    <text evidence="8">The sequence shown here is derived from an EMBL/GenBank/DDBJ whole genome shotgun (WGS) entry which is preliminary data.</text>
</comment>
<keyword evidence="9" id="KW-1185">Reference proteome</keyword>
<evidence type="ECO:0000259" key="7">
    <source>
        <dbReference type="PROSITE" id="PS50966"/>
    </source>
</evidence>
<dbReference type="OrthoDB" id="1723235at2759"/>
<evidence type="ECO:0000256" key="2">
    <source>
        <dbReference type="ARBA" id="ARBA00022723"/>
    </source>
</evidence>
<dbReference type="Proteomes" id="UP000325081">
    <property type="component" value="Unassembled WGS sequence"/>
</dbReference>
<protein>
    <recommendedName>
        <fullName evidence="6">Protein FAR1-RELATED SEQUENCE</fullName>
    </recommendedName>
</protein>
<gene>
    <name evidence="8" type="ORF">STAS_13535</name>
</gene>